<reference evidence="1" key="1">
    <citation type="submission" date="2019-08" db="EMBL/GenBank/DDBJ databases">
        <authorList>
            <person name="Kucharzyk K."/>
            <person name="Murdoch R.W."/>
            <person name="Higgins S."/>
            <person name="Loffler F."/>
        </authorList>
    </citation>
    <scope>NUCLEOTIDE SEQUENCE</scope>
</reference>
<proteinExistence type="predicted"/>
<protein>
    <submittedName>
        <fullName evidence="1">Uncharacterized protein</fullName>
    </submittedName>
</protein>
<comment type="caution">
    <text evidence="1">The sequence shown here is derived from an EMBL/GenBank/DDBJ whole genome shotgun (WGS) entry which is preliminary data.</text>
</comment>
<name>A0A645I074_9ZZZZ</name>
<organism evidence="1">
    <name type="scientific">bioreactor metagenome</name>
    <dbReference type="NCBI Taxonomy" id="1076179"/>
    <lineage>
        <taxon>unclassified sequences</taxon>
        <taxon>metagenomes</taxon>
        <taxon>ecological metagenomes</taxon>
    </lineage>
</organism>
<sequence length="157" mass="17783">MIEKPIHLTFPHSQSVRLQQENWIGKFLGRRRSCQGISFPNADAGRLDIESHIPYTDQIGPLPIQRIGSSICSPENDHWTVDVLLELEYQLVEKILTPGVFLLTCIHHEHQTPRVFVEYGAQPKLSDQALDEPHDPDCVHAGFQRDMVIGVSLLANQ</sequence>
<dbReference type="EMBL" id="VSSQ01103035">
    <property type="protein sequence ID" value="MPN44142.1"/>
    <property type="molecule type" value="Genomic_DNA"/>
</dbReference>
<gene>
    <name evidence="1" type="ORF">SDC9_191703</name>
</gene>
<dbReference type="AlphaFoldDB" id="A0A645I074"/>
<accession>A0A645I074</accession>
<evidence type="ECO:0000313" key="1">
    <source>
        <dbReference type="EMBL" id="MPN44142.1"/>
    </source>
</evidence>